<proteinExistence type="predicted"/>
<dbReference type="Pfam" id="PF01126">
    <property type="entry name" value="Heme_oxygenase"/>
    <property type="match status" value="1"/>
</dbReference>
<protein>
    <recommendedName>
        <fullName evidence="5">DUF2470 domain-containing protein</fullName>
    </recommendedName>
</protein>
<dbReference type="InterPro" id="IPR037119">
    <property type="entry name" value="Haem_oxidase_HugZ-like_sf"/>
</dbReference>
<keyword evidence="3" id="KW-0408">Iron</keyword>
<evidence type="ECO:0000256" key="1">
    <source>
        <dbReference type="ARBA" id="ARBA00022617"/>
    </source>
</evidence>
<feature type="region of interest" description="Disordered" evidence="4">
    <location>
        <begin position="97"/>
        <end position="122"/>
    </location>
</feature>
<keyword evidence="1" id="KW-0349">Heme</keyword>
<dbReference type="InterPro" id="IPR002051">
    <property type="entry name" value="Haem_Oase"/>
</dbReference>
<organism evidence="6 7">
    <name type="scientific">Leucobacter alluvii</name>
    <dbReference type="NCBI Taxonomy" id="340321"/>
    <lineage>
        <taxon>Bacteria</taxon>
        <taxon>Bacillati</taxon>
        <taxon>Actinomycetota</taxon>
        <taxon>Actinomycetes</taxon>
        <taxon>Micrococcales</taxon>
        <taxon>Microbacteriaceae</taxon>
        <taxon>Leucobacter</taxon>
    </lineage>
</organism>
<dbReference type="EMBL" id="BAAAOP010000012">
    <property type="protein sequence ID" value="GAA2190390.1"/>
    <property type="molecule type" value="Genomic_DNA"/>
</dbReference>
<comment type="caution">
    <text evidence="6">The sequence shown here is derived from an EMBL/GenBank/DDBJ whole genome shotgun (WGS) entry which is preliminary data.</text>
</comment>
<evidence type="ECO:0000259" key="5">
    <source>
        <dbReference type="Pfam" id="PF10615"/>
    </source>
</evidence>
<dbReference type="InterPro" id="IPR019595">
    <property type="entry name" value="DUF2470"/>
</dbReference>
<name>A0ABP5N2S5_9MICO</name>
<sequence>MVTNFSDDVISGVTRHMNGDHMADNLLIARAFGHPGATSSTMVGVTGASGRWLVTDAEGEHELTVEWPGGPITERPEIRREVVALYTAACAKLGVPARDEHGAQPQSDAADASVDAPAAAPEDRPFSVVIRESSWSDHSDSEGATFMEDIMRGKGSLQDYIDLVAQHYFMYEALEAAADQVAADPRFAGFHSPSLVRLPALEADLVHLIGADWREQIVAVPATLEYAARMREVAAEGWAAGVVAHHYTRYLGDLSGGQYIAKRVAKQHDLPSAGIAFYDFSELGDLAEFKNQYRAALDVLGEQLDEAERARMLDEVRAAYAFNTAVFRDLGQAKLAVA</sequence>
<dbReference type="Proteomes" id="UP001501084">
    <property type="component" value="Unassembled WGS sequence"/>
</dbReference>
<dbReference type="InterPro" id="IPR016053">
    <property type="entry name" value="Haem_Oase-like"/>
</dbReference>
<dbReference type="PANTHER" id="PTHR10720">
    <property type="entry name" value="HEME OXYGENASE"/>
    <property type="match status" value="1"/>
</dbReference>
<evidence type="ECO:0000256" key="4">
    <source>
        <dbReference type="SAM" id="MobiDB-lite"/>
    </source>
</evidence>
<dbReference type="InterPro" id="IPR016084">
    <property type="entry name" value="Haem_Oase-like_multi-hlx"/>
</dbReference>
<dbReference type="SUPFAM" id="SSF48613">
    <property type="entry name" value="Heme oxygenase-like"/>
    <property type="match status" value="1"/>
</dbReference>
<dbReference type="CDD" id="cd19165">
    <property type="entry name" value="HemeO"/>
    <property type="match status" value="1"/>
</dbReference>
<dbReference type="Pfam" id="PF10615">
    <property type="entry name" value="DUF2470"/>
    <property type="match status" value="1"/>
</dbReference>
<evidence type="ECO:0000313" key="6">
    <source>
        <dbReference type="EMBL" id="GAA2190390.1"/>
    </source>
</evidence>
<keyword evidence="7" id="KW-1185">Reference proteome</keyword>
<reference evidence="7" key="1">
    <citation type="journal article" date="2019" name="Int. J. Syst. Evol. Microbiol.">
        <title>The Global Catalogue of Microorganisms (GCM) 10K type strain sequencing project: providing services to taxonomists for standard genome sequencing and annotation.</title>
        <authorList>
            <consortium name="The Broad Institute Genomics Platform"/>
            <consortium name="The Broad Institute Genome Sequencing Center for Infectious Disease"/>
            <person name="Wu L."/>
            <person name="Ma J."/>
        </authorList>
    </citation>
    <scope>NUCLEOTIDE SEQUENCE [LARGE SCALE GENOMIC DNA]</scope>
    <source>
        <strain evidence="7">JCM 14919</strain>
    </source>
</reference>
<dbReference type="Gene3D" id="1.20.910.10">
    <property type="entry name" value="Heme oxygenase-like"/>
    <property type="match status" value="1"/>
</dbReference>
<evidence type="ECO:0000256" key="3">
    <source>
        <dbReference type="ARBA" id="ARBA00023004"/>
    </source>
</evidence>
<feature type="compositionally biased region" description="Low complexity" evidence="4">
    <location>
        <begin position="103"/>
        <end position="120"/>
    </location>
</feature>
<evidence type="ECO:0000256" key="2">
    <source>
        <dbReference type="ARBA" id="ARBA00022723"/>
    </source>
</evidence>
<keyword evidence="2" id="KW-0479">Metal-binding</keyword>
<feature type="domain" description="DUF2470" evidence="5">
    <location>
        <begin position="12"/>
        <end position="85"/>
    </location>
</feature>
<evidence type="ECO:0000313" key="7">
    <source>
        <dbReference type="Proteomes" id="UP001501084"/>
    </source>
</evidence>
<dbReference type="Gene3D" id="3.20.180.10">
    <property type="entry name" value="PNP-oxidase-like"/>
    <property type="match status" value="1"/>
</dbReference>
<dbReference type="PRINTS" id="PR00088">
    <property type="entry name" value="HAEMOXYGNASE"/>
</dbReference>
<gene>
    <name evidence="6" type="ORF">GCM10009786_27500</name>
</gene>
<accession>A0ABP5N2S5</accession>
<dbReference type="PANTHER" id="PTHR10720:SF0">
    <property type="entry name" value="HEME OXYGENASE"/>
    <property type="match status" value="1"/>
</dbReference>